<reference evidence="8 9" key="1">
    <citation type="journal article" date="2012" name="ISME J.">
        <title>Genomic insights to SAR86, an abundant and uncultivated marine bacterial lineage.</title>
        <authorList>
            <person name="Dupont C.L."/>
            <person name="Rusch D.B."/>
            <person name="Yooseph S."/>
            <person name="Lombardo M.J."/>
            <person name="Richter R.A."/>
            <person name="Valas R."/>
            <person name="Novotny M."/>
            <person name="Yee-Greenbaum J."/>
            <person name="Selengut J.D."/>
            <person name="Haft D.H."/>
            <person name="Halpern A.L."/>
            <person name="Lasken R.S."/>
            <person name="Nealson K."/>
            <person name="Friedman R."/>
            <person name="Venter J.C."/>
        </authorList>
    </citation>
    <scope>NUCLEOTIDE SEQUENCE [LARGE SCALE GENOMIC DNA]</scope>
</reference>
<feature type="transmembrane region" description="Helical" evidence="6">
    <location>
        <begin position="111"/>
        <end position="131"/>
    </location>
</feature>
<feature type="transmembrane region" description="Helical" evidence="6">
    <location>
        <begin position="55"/>
        <end position="75"/>
    </location>
</feature>
<dbReference type="EMBL" id="JH611190">
    <property type="protein sequence ID" value="EJP72603.1"/>
    <property type="molecule type" value="Genomic_DNA"/>
</dbReference>
<dbReference type="InterPro" id="IPR024671">
    <property type="entry name" value="Atg22-like"/>
</dbReference>
<feature type="transmembrane region" description="Helical" evidence="6">
    <location>
        <begin position="329"/>
        <end position="351"/>
    </location>
</feature>
<evidence type="ECO:0000256" key="2">
    <source>
        <dbReference type="ARBA" id="ARBA00022448"/>
    </source>
</evidence>
<evidence type="ECO:0000256" key="6">
    <source>
        <dbReference type="SAM" id="Phobius"/>
    </source>
</evidence>
<dbReference type="Proteomes" id="UP000010116">
    <property type="component" value="Unassembled WGS sequence"/>
</dbReference>
<dbReference type="PANTHER" id="PTHR23519">
    <property type="entry name" value="AUTOPHAGY-RELATED PROTEIN 22"/>
    <property type="match status" value="1"/>
</dbReference>
<keyword evidence="2" id="KW-0813">Transport</keyword>
<keyword evidence="5 6" id="KW-0472">Membrane</keyword>
<feature type="transmembrane region" description="Helical" evidence="6">
    <location>
        <begin position="363"/>
        <end position="388"/>
    </location>
</feature>
<feature type="transmembrane region" description="Helical" evidence="6">
    <location>
        <begin position="21"/>
        <end position="43"/>
    </location>
</feature>
<keyword evidence="4 6" id="KW-1133">Transmembrane helix</keyword>
<feature type="domain" description="Major facilitator superfamily (MFS) profile" evidence="7">
    <location>
        <begin position="239"/>
        <end position="418"/>
    </location>
</feature>
<dbReference type="InterPro" id="IPR036259">
    <property type="entry name" value="MFS_trans_sf"/>
</dbReference>
<evidence type="ECO:0000256" key="1">
    <source>
        <dbReference type="ARBA" id="ARBA00004127"/>
    </source>
</evidence>
<protein>
    <submittedName>
        <fullName evidence="8">MFS transporter</fullName>
    </submittedName>
</protein>
<dbReference type="AlphaFoldDB" id="J5KB92"/>
<feature type="transmembrane region" description="Helical" evidence="6">
    <location>
        <begin position="184"/>
        <end position="207"/>
    </location>
</feature>
<feature type="transmembrane region" description="Helical" evidence="6">
    <location>
        <begin position="152"/>
        <end position="172"/>
    </location>
</feature>
<dbReference type="InterPro" id="IPR050495">
    <property type="entry name" value="ATG22/LtaA_families"/>
</dbReference>
<keyword evidence="3 6" id="KW-0812">Transmembrane</keyword>
<feature type="transmembrane region" description="Helical" evidence="6">
    <location>
        <begin position="394"/>
        <end position="411"/>
    </location>
</feature>
<accession>J5KB92</accession>
<evidence type="ECO:0000256" key="4">
    <source>
        <dbReference type="ARBA" id="ARBA00022989"/>
    </source>
</evidence>
<organism evidence="8 9">
    <name type="scientific">SAR86 cluster bacterium SAR86B</name>
    <dbReference type="NCBI Taxonomy" id="1123867"/>
    <lineage>
        <taxon>Bacteria</taxon>
        <taxon>Pseudomonadati</taxon>
        <taxon>Pseudomonadota</taxon>
        <taxon>Gammaproteobacteria</taxon>
        <taxon>SAR86 cluster</taxon>
    </lineage>
</organism>
<evidence type="ECO:0000313" key="9">
    <source>
        <dbReference type="Proteomes" id="UP000010116"/>
    </source>
</evidence>
<dbReference type="InterPro" id="IPR020846">
    <property type="entry name" value="MFS_dom"/>
</dbReference>
<comment type="subcellular location">
    <subcellularLocation>
        <location evidence="1">Endomembrane system</location>
        <topology evidence="1">Multi-pass membrane protein</topology>
    </subcellularLocation>
</comment>
<dbReference type="Pfam" id="PF11700">
    <property type="entry name" value="ATG22"/>
    <property type="match status" value="1"/>
</dbReference>
<gene>
    <name evidence="8" type="ORF">NT02SARS_1183</name>
</gene>
<proteinExistence type="predicted"/>
<dbReference type="PANTHER" id="PTHR23519:SF1">
    <property type="entry name" value="AUTOPHAGY-RELATED PROTEIN 22"/>
    <property type="match status" value="1"/>
</dbReference>
<sequence>MNTIQKNKFSASIKSWIAYDAGNSAFATTVLAAFFPIFFTQYWAADIAEIDSAKYYSFALMISNGLLLISAPIVGAITDISGNTKKLFSRLVLVSIFFTGLLFFLEAGSWLMALVFFGVANLFFSTSNVLYDKILIKITTPDLFSKISGYGYAVGYFGGGTLFLLNAIMSLQPGLFGLESQADAIRWSFLTVSIWWSIFLLPLYINFKDETNSNENKAVLKNAIFTFINTLKNISAHKPSFIFLIAFFLYIDGVHTVMALASTFALNIGLKSDAIIIALIMVQFVAFPATLLWAWVADRFNDLLVIFISIFIYIAIIIYSTTLTNAMEFYILAILVGSVQGGIQASSRSCFAKIIPEEKSGEFFGLFNTFGKAGALFGPFLVGIFLIAFNDIRLALVPIILLFIFGGYILYRYKNEII</sequence>
<evidence type="ECO:0000313" key="8">
    <source>
        <dbReference type="EMBL" id="EJP72603.1"/>
    </source>
</evidence>
<dbReference type="Gene3D" id="1.20.1250.20">
    <property type="entry name" value="MFS general substrate transporter like domains"/>
    <property type="match status" value="2"/>
</dbReference>
<dbReference type="HOGENOM" id="CLU_017518_3_0_6"/>
<feature type="transmembrane region" description="Helical" evidence="6">
    <location>
        <begin position="274"/>
        <end position="296"/>
    </location>
</feature>
<evidence type="ECO:0000256" key="3">
    <source>
        <dbReference type="ARBA" id="ARBA00022692"/>
    </source>
</evidence>
<dbReference type="SUPFAM" id="SSF103473">
    <property type="entry name" value="MFS general substrate transporter"/>
    <property type="match status" value="1"/>
</dbReference>
<dbReference type="GO" id="GO:0012505">
    <property type="term" value="C:endomembrane system"/>
    <property type="evidence" value="ECO:0007669"/>
    <property type="project" value="UniProtKB-SubCell"/>
</dbReference>
<evidence type="ECO:0000259" key="7">
    <source>
        <dbReference type="PROSITE" id="PS50850"/>
    </source>
</evidence>
<dbReference type="GO" id="GO:0022857">
    <property type="term" value="F:transmembrane transporter activity"/>
    <property type="evidence" value="ECO:0007669"/>
    <property type="project" value="InterPro"/>
</dbReference>
<feature type="transmembrane region" description="Helical" evidence="6">
    <location>
        <begin position="303"/>
        <end position="323"/>
    </location>
</feature>
<evidence type="ECO:0000256" key="5">
    <source>
        <dbReference type="ARBA" id="ARBA00023136"/>
    </source>
</evidence>
<name>J5KB92_9GAMM</name>
<dbReference type="PROSITE" id="PS50850">
    <property type="entry name" value="MFS"/>
    <property type="match status" value="1"/>
</dbReference>
<feature type="transmembrane region" description="Helical" evidence="6">
    <location>
        <begin position="87"/>
        <end position="105"/>
    </location>
</feature>
<feature type="transmembrane region" description="Helical" evidence="6">
    <location>
        <begin position="241"/>
        <end position="268"/>
    </location>
</feature>